<protein>
    <recommendedName>
        <fullName evidence="3">ABC transmembrane type-1 domain-containing protein</fullName>
    </recommendedName>
</protein>
<sequence>MPVSAFARCAVCYTKGLSGASIAVIVIILSAFFLFFANKFLQKFLDKNKI</sequence>
<keyword evidence="1" id="KW-1133">Transmembrane helix</keyword>
<keyword evidence="1" id="KW-0472">Membrane</keyword>
<proteinExistence type="predicted"/>
<organism evidence="2">
    <name type="scientific">marine metagenome</name>
    <dbReference type="NCBI Taxonomy" id="408172"/>
    <lineage>
        <taxon>unclassified sequences</taxon>
        <taxon>metagenomes</taxon>
        <taxon>ecological metagenomes</taxon>
    </lineage>
</organism>
<dbReference type="EMBL" id="UINC01014210">
    <property type="protein sequence ID" value="SVA60805.1"/>
    <property type="molecule type" value="Genomic_DNA"/>
</dbReference>
<evidence type="ECO:0000313" key="2">
    <source>
        <dbReference type="EMBL" id="SVA60805.1"/>
    </source>
</evidence>
<evidence type="ECO:0008006" key="3">
    <source>
        <dbReference type="Google" id="ProtNLM"/>
    </source>
</evidence>
<dbReference type="AlphaFoldDB" id="A0A381X7S1"/>
<accession>A0A381X7S1</accession>
<reference evidence="2" key="1">
    <citation type="submission" date="2018-05" db="EMBL/GenBank/DDBJ databases">
        <authorList>
            <person name="Lanie J.A."/>
            <person name="Ng W.-L."/>
            <person name="Kazmierczak K.M."/>
            <person name="Andrzejewski T.M."/>
            <person name="Davidsen T.M."/>
            <person name="Wayne K.J."/>
            <person name="Tettelin H."/>
            <person name="Glass J.I."/>
            <person name="Rusch D."/>
            <person name="Podicherti R."/>
            <person name="Tsui H.-C.T."/>
            <person name="Winkler M.E."/>
        </authorList>
    </citation>
    <scope>NUCLEOTIDE SEQUENCE</scope>
</reference>
<evidence type="ECO:0000256" key="1">
    <source>
        <dbReference type="SAM" id="Phobius"/>
    </source>
</evidence>
<keyword evidence="1" id="KW-0812">Transmembrane</keyword>
<feature type="transmembrane region" description="Helical" evidence="1">
    <location>
        <begin position="20"/>
        <end position="41"/>
    </location>
</feature>
<gene>
    <name evidence="2" type="ORF">METZ01_LOCUS113659</name>
</gene>
<name>A0A381X7S1_9ZZZZ</name>